<dbReference type="AlphaFoldDB" id="A0AAN7UKT2"/>
<proteinExistence type="predicted"/>
<evidence type="ECO:0000256" key="1">
    <source>
        <dbReference type="ARBA" id="ARBA00004123"/>
    </source>
</evidence>
<protein>
    <recommendedName>
        <fullName evidence="9">C2H2-type domain-containing protein</fullName>
    </recommendedName>
</protein>
<feature type="domain" description="C2H2-type" evidence="9">
    <location>
        <begin position="442"/>
        <end position="469"/>
    </location>
</feature>
<dbReference type="Proteomes" id="UP001305414">
    <property type="component" value="Unassembled WGS sequence"/>
</dbReference>
<evidence type="ECO:0000256" key="5">
    <source>
        <dbReference type="ARBA" id="ARBA00022833"/>
    </source>
</evidence>
<dbReference type="EMBL" id="JAWHQM010000041">
    <property type="protein sequence ID" value="KAK5634450.1"/>
    <property type="molecule type" value="Genomic_DNA"/>
</dbReference>
<comment type="subcellular location">
    <subcellularLocation>
        <location evidence="1">Nucleus</location>
    </subcellularLocation>
</comment>
<dbReference type="SMART" id="SM00355">
    <property type="entry name" value="ZnF_C2H2"/>
    <property type="match status" value="6"/>
</dbReference>
<feature type="domain" description="C2H2-type" evidence="9">
    <location>
        <begin position="470"/>
        <end position="499"/>
    </location>
</feature>
<accession>A0AAN7UKT2</accession>
<dbReference type="FunFam" id="3.30.160.60:FF:001498">
    <property type="entry name" value="Zinc finger protein 404"/>
    <property type="match status" value="1"/>
</dbReference>
<dbReference type="GO" id="GO:0000981">
    <property type="term" value="F:DNA-binding transcription factor activity, RNA polymerase II-specific"/>
    <property type="evidence" value="ECO:0007669"/>
    <property type="project" value="TreeGrafter"/>
</dbReference>
<evidence type="ECO:0000313" key="11">
    <source>
        <dbReference type="Proteomes" id="UP001305414"/>
    </source>
</evidence>
<evidence type="ECO:0000256" key="4">
    <source>
        <dbReference type="ARBA" id="ARBA00022771"/>
    </source>
</evidence>
<dbReference type="InterPro" id="IPR013087">
    <property type="entry name" value="Znf_C2H2_type"/>
</dbReference>
<keyword evidence="3" id="KW-0677">Repeat</keyword>
<dbReference type="FunFam" id="3.30.160.60:FF:000125">
    <property type="entry name" value="Putative zinc finger protein 143"/>
    <property type="match status" value="1"/>
</dbReference>
<sequence length="598" mass="66373">MDDHFFNEGFHYDIPLDSSQPCHGIPGAPLPNSSQPEDASSQFIRNISWWDEPFTLQDLGSEDVHADDIQADSLHLGQFSPHDGILTKSYVNGQSTQTPHQADFLTVPNSNNARPRSNNSWVGFSCRHNMEDALAQEPGRPLMYRNPSIYGPEYMLQTQHIPAFNSNSRGSSDISIEPPSFAAQFTAADLGTLSEYPNADDAISLACSQTSCDSKCTSSVCEDEECSATGIPCDDPSCVESFSQSQMLCLPHPIPTQMTPSPTPFQQIHSQPCNHTESEHLVARTLGELRAPTDLYTQEKASYTIPFDPALTSRSVEHLYGDGCRPYPSPQLSTDLESSVSNYTQISIQPTPSAVTTSLDIHICQWITNTSAPSGESRICGAQFTDTKKFHDHMCGSHIDKLTSQTGFTCLWDGCSRKQDQPFVTRGKLRRHISTHSVYKPFVCKVCNQGFSGHQALQQHERIHTGEKPFKCAFKGCSMAFKQKSALTMHSRTHTGEKPLSCEFCGKAFPESSNLSKHRKIHMKDSKKHVCEEFVNGKQCGRTFRRLDQLRRHHQTHSNPEKKRAGHSRRISAMSSVSEGVFDVDHTTPTTTSTPSLA</sequence>
<dbReference type="PROSITE" id="PS00028">
    <property type="entry name" value="ZINC_FINGER_C2H2_1"/>
    <property type="match status" value="3"/>
</dbReference>
<evidence type="ECO:0000256" key="7">
    <source>
        <dbReference type="PROSITE-ProRule" id="PRU00042"/>
    </source>
</evidence>
<reference evidence="10 11" key="1">
    <citation type="submission" date="2023-10" db="EMBL/GenBank/DDBJ databases">
        <title>Draft genome sequence of Xylaria bambusicola isolate GMP-LS, the root and basal stem rot pathogen of sugarcane in Indonesia.</title>
        <authorList>
            <person name="Selvaraj P."/>
            <person name="Muralishankar V."/>
            <person name="Muruganantham S."/>
            <person name="Sp S."/>
            <person name="Haryani S."/>
            <person name="Lau K.J.X."/>
            <person name="Naqvi N.I."/>
        </authorList>
    </citation>
    <scope>NUCLEOTIDE SEQUENCE [LARGE SCALE GENOMIC DNA]</scope>
    <source>
        <strain evidence="10">GMP-LS</strain>
    </source>
</reference>
<evidence type="ECO:0000256" key="3">
    <source>
        <dbReference type="ARBA" id="ARBA00022737"/>
    </source>
</evidence>
<keyword evidence="5" id="KW-0862">Zinc</keyword>
<evidence type="ECO:0000259" key="9">
    <source>
        <dbReference type="PROSITE" id="PS50157"/>
    </source>
</evidence>
<evidence type="ECO:0000256" key="8">
    <source>
        <dbReference type="SAM" id="MobiDB-lite"/>
    </source>
</evidence>
<dbReference type="GO" id="GO:0000978">
    <property type="term" value="F:RNA polymerase II cis-regulatory region sequence-specific DNA binding"/>
    <property type="evidence" value="ECO:0007669"/>
    <property type="project" value="UniProtKB-ARBA"/>
</dbReference>
<comment type="caution">
    <text evidence="10">The sequence shown here is derived from an EMBL/GenBank/DDBJ whole genome shotgun (WGS) entry which is preliminary data.</text>
</comment>
<dbReference type="Pfam" id="PF00096">
    <property type="entry name" value="zf-C2H2"/>
    <property type="match status" value="4"/>
</dbReference>
<feature type="region of interest" description="Disordered" evidence="8">
    <location>
        <begin position="549"/>
        <end position="578"/>
    </location>
</feature>
<dbReference type="PROSITE" id="PS50157">
    <property type="entry name" value="ZINC_FINGER_C2H2_2"/>
    <property type="match status" value="4"/>
</dbReference>
<feature type="domain" description="C2H2-type" evidence="9">
    <location>
        <begin position="500"/>
        <end position="527"/>
    </location>
</feature>
<dbReference type="FunFam" id="3.30.160.60:FF:000557">
    <property type="entry name" value="zinc finger and SCAN domain-containing protein 29"/>
    <property type="match status" value="1"/>
</dbReference>
<dbReference type="InterPro" id="IPR036236">
    <property type="entry name" value="Znf_C2H2_sf"/>
</dbReference>
<dbReference type="PANTHER" id="PTHR23235:SF120">
    <property type="entry name" value="KRUPPEL-LIKE FACTOR 15"/>
    <property type="match status" value="1"/>
</dbReference>
<evidence type="ECO:0000256" key="6">
    <source>
        <dbReference type="ARBA" id="ARBA00023242"/>
    </source>
</evidence>
<dbReference type="GO" id="GO:0005634">
    <property type="term" value="C:nucleus"/>
    <property type="evidence" value="ECO:0007669"/>
    <property type="project" value="UniProtKB-SubCell"/>
</dbReference>
<keyword evidence="4 7" id="KW-0863">Zinc-finger</keyword>
<keyword evidence="6" id="KW-0539">Nucleus</keyword>
<name>A0AAN7UKT2_9PEZI</name>
<keyword evidence="11" id="KW-1185">Reference proteome</keyword>
<dbReference type="Gene3D" id="3.30.160.60">
    <property type="entry name" value="Classic Zinc Finger"/>
    <property type="match status" value="4"/>
</dbReference>
<keyword evidence="2" id="KW-0479">Metal-binding</keyword>
<dbReference type="PANTHER" id="PTHR23235">
    <property type="entry name" value="KRUEPPEL-LIKE TRANSCRIPTION FACTOR"/>
    <property type="match status" value="1"/>
</dbReference>
<dbReference type="GO" id="GO:0008270">
    <property type="term" value="F:zinc ion binding"/>
    <property type="evidence" value="ECO:0007669"/>
    <property type="project" value="UniProtKB-KW"/>
</dbReference>
<feature type="region of interest" description="Disordered" evidence="8">
    <location>
        <begin position="17"/>
        <end position="38"/>
    </location>
</feature>
<evidence type="ECO:0000313" key="10">
    <source>
        <dbReference type="EMBL" id="KAK5634450.1"/>
    </source>
</evidence>
<organism evidence="10 11">
    <name type="scientific">Xylaria bambusicola</name>
    <dbReference type="NCBI Taxonomy" id="326684"/>
    <lineage>
        <taxon>Eukaryota</taxon>
        <taxon>Fungi</taxon>
        <taxon>Dikarya</taxon>
        <taxon>Ascomycota</taxon>
        <taxon>Pezizomycotina</taxon>
        <taxon>Sordariomycetes</taxon>
        <taxon>Xylariomycetidae</taxon>
        <taxon>Xylariales</taxon>
        <taxon>Xylariaceae</taxon>
        <taxon>Xylaria</taxon>
    </lineage>
</organism>
<evidence type="ECO:0000256" key="2">
    <source>
        <dbReference type="ARBA" id="ARBA00022723"/>
    </source>
</evidence>
<feature type="domain" description="C2H2-type" evidence="9">
    <location>
        <begin position="529"/>
        <end position="562"/>
    </location>
</feature>
<dbReference type="SUPFAM" id="SSF57667">
    <property type="entry name" value="beta-beta-alpha zinc fingers"/>
    <property type="match status" value="3"/>
</dbReference>
<gene>
    <name evidence="10" type="ORF">RRF57_010163</name>
</gene>